<comment type="caution">
    <text evidence="6">The sequence shown here is derived from an EMBL/GenBank/DDBJ whole genome shotgun (WGS) entry which is preliminary data.</text>
</comment>
<proteinExistence type="predicted"/>
<feature type="transmembrane region" description="Helical" evidence="5">
    <location>
        <begin position="253"/>
        <end position="271"/>
    </location>
</feature>
<reference evidence="6 7" key="1">
    <citation type="journal article" date="2017" name="ISME J.">
        <title>Energy and carbon metabolisms in a deep terrestrial subsurface fluid microbial community.</title>
        <authorList>
            <person name="Momper L."/>
            <person name="Jungbluth S.P."/>
            <person name="Lee M.D."/>
            <person name="Amend J.P."/>
        </authorList>
    </citation>
    <scope>NUCLEOTIDE SEQUENCE [LARGE SCALE GENOMIC DNA]</scope>
    <source>
        <strain evidence="6">SURF_46</strain>
    </source>
</reference>
<feature type="transmembrane region" description="Helical" evidence="5">
    <location>
        <begin position="21"/>
        <end position="39"/>
    </location>
</feature>
<feature type="transmembrane region" description="Helical" evidence="5">
    <location>
        <begin position="108"/>
        <end position="126"/>
    </location>
</feature>
<dbReference type="Pfam" id="PF01040">
    <property type="entry name" value="UbiA"/>
    <property type="match status" value="1"/>
</dbReference>
<evidence type="ECO:0000256" key="1">
    <source>
        <dbReference type="ARBA" id="ARBA00004141"/>
    </source>
</evidence>
<dbReference type="InterPro" id="IPR000537">
    <property type="entry name" value="UbiA_prenyltransferase"/>
</dbReference>
<evidence type="ECO:0000313" key="7">
    <source>
        <dbReference type="Proteomes" id="UP000265540"/>
    </source>
</evidence>
<feature type="transmembrane region" description="Helical" evidence="5">
    <location>
        <begin position="292"/>
        <end position="310"/>
    </location>
</feature>
<keyword evidence="6" id="KW-0808">Transferase</keyword>
<accession>A0A3A4ZCD9</accession>
<evidence type="ECO:0000256" key="5">
    <source>
        <dbReference type="SAM" id="Phobius"/>
    </source>
</evidence>
<gene>
    <name evidence="6" type="ORF">C4561_04085</name>
</gene>
<comment type="subcellular location">
    <subcellularLocation>
        <location evidence="1">Membrane</location>
        <topology evidence="1">Multi-pass membrane protein</topology>
    </subcellularLocation>
</comment>
<evidence type="ECO:0000313" key="6">
    <source>
        <dbReference type="EMBL" id="RJR26929.1"/>
    </source>
</evidence>
<dbReference type="InterPro" id="IPR044878">
    <property type="entry name" value="UbiA_sf"/>
</dbReference>
<name>A0A3A4ZCD9_UNCKA</name>
<keyword evidence="2 5" id="KW-0812">Transmembrane</keyword>
<feature type="transmembrane region" description="Helical" evidence="5">
    <location>
        <begin position="209"/>
        <end position="233"/>
    </location>
</feature>
<dbReference type="Proteomes" id="UP000265540">
    <property type="component" value="Unassembled WGS sequence"/>
</dbReference>
<evidence type="ECO:0000256" key="2">
    <source>
        <dbReference type="ARBA" id="ARBA00022692"/>
    </source>
</evidence>
<dbReference type="GO" id="GO:0016765">
    <property type="term" value="F:transferase activity, transferring alkyl or aryl (other than methyl) groups"/>
    <property type="evidence" value="ECO:0007669"/>
    <property type="project" value="InterPro"/>
</dbReference>
<organism evidence="6 7">
    <name type="scientific">candidate division WWE3 bacterium</name>
    <dbReference type="NCBI Taxonomy" id="2053526"/>
    <lineage>
        <taxon>Bacteria</taxon>
        <taxon>Katanobacteria</taxon>
    </lineage>
</organism>
<dbReference type="EC" id="2.4.2.45" evidence="6"/>
<dbReference type="NCBIfam" id="NF008978">
    <property type="entry name" value="PRK12324.1-4"/>
    <property type="match status" value="1"/>
</dbReference>
<evidence type="ECO:0000256" key="3">
    <source>
        <dbReference type="ARBA" id="ARBA00022989"/>
    </source>
</evidence>
<protein>
    <submittedName>
        <fullName evidence="6">Decaprenyl-phosphate phosphoribosyltransferase</fullName>
        <ecNumber evidence="6">2.4.2.45</ecNumber>
    </submittedName>
</protein>
<keyword evidence="4 5" id="KW-0472">Membrane</keyword>
<feature type="transmembrane region" description="Helical" evidence="5">
    <location>
        <begin position="84"/>
        <end position="102"/>
    </location>
</feature>
<dbReference type="GO" id="GO:0016020">
    <property type="term" value="C:membrane"/>
    <property type="evidence" value="ECO:0007669"/>
    <property type="project" value="UniProtKB-SubCell"/>
</dbReference>
<feature type="transmembrane region" description="Helical" evidence="5">
    <location>
        <begin position="45"/>
        <end position="63"/>
    </location>
</feature>
<feature type="transmembrane region" description="Helical" evidence="5">
    <location>
        <begin position="133"/>
        <end position="154"/>
    </location>
</feature>
<evidence type="ECO:0000256" key="4">
    <source>
        <dbReference type="ARBA" id="ARBA00023136"/>
    </source>
</evidence>
<keyword evidence="3 5" id="KW-1133">Transmembrane helix</keyword>
<keyword evidence="6" id="KW-0328">Glycosyltransferase</keyword>
<dbReference type="AlphaFoldDB" id="A0A3A4ZCD9"/>
<sequence length="317" mass="35673">MINILYQIIRTARPRQWLKNFSLFAAALFSGRILMQSVFFNSVDAFLAFCAISSGAYFINDIIDAPKDRQHPVKKNRPIASGKLPVWIAWVSAIVLIAWSLFFSANNIGSYFTFTLVVYIVMQLSYSLYFRNVIIMDSLVVASGFVIRVFAGGFASNTSISSWLALTTIGISLLLAFGKRRSEKTLVSKYSESNDNATRKTLRHYPDNLLDSMISMAATYTIITYSLFTFQASPQYVSSELSSILPSILRSPKWMMLTIPFVIYGVARYLYIIYEKQEGESPERVLLSDRPLLLTVVLWSLAVFAITYLIPGGIQNG</sequence>
<dbReference type="CDD" id="cd13963">
    <property type="entry name" value="PT_UbiA_2"/>
    <property type="match status" value="1"/>
</dbReference>
<dbReference type="EMBL" id="QZJF01000017">
    <property type="protein sequence ID" value="RJR26929.1"/>
    <property type="molecule type" value="Genomic_DNA"/>
</dbReference>
<dbReference type="Gene3D" id="1.10.357.140">
    <property type="entry name" value="UbiA prenyltransferase"/>
    <property type="match status" value="1"/>
</dbReference>
<dbReference type="GO" id="GO:0016757">
    <property type="term" value="F:glycosyltransferase activity"/>
    <property type="evidence" value="ECO:0007669"/>
    <property type="project" value="UniProtKB-KW"/>
</dbReference>
<feature type="transmembrane region" description="Helical" evidence="5">
    <location>
        <begin position="160"/>
        <end position="178"/>
    </location>
</feature>